<gene>
    <name evidence="10" type="ORF">AB6A40_009414</name>
</gene>
<evidence type="ECO:0000256" key="5">
    <source>
        <dbReference type="ARBA" id="ARBA00023128"/>
    </source>
</evidence>
<dbReference type="InterPro" id="IPR036286">
    <property type="entry name" value="LexA/Signal_pep-like_sf"/>
</dbReference>
<dbReference type="InterPro" id="IPR000223">
    <property type="entry name" value="Pept_S26A_signal_pept_1"/>
</dbReference>
<keyword evidence="3" id="KW-0999">Mitochondrion inner membrane</keyword>
<evidence type="ECO:0000313" key="10">
    <source>
        <dbReference type="EMBL" id="MFH4982705.1"/>
    </source>
</evidence>
<evidence type="ECO:0000256" key="4">
    <source>
        <dbReference type="ARBA" id="ARBA00022801"/>
    </source>
</evidence>
<feature type="domain" description="Peptidase S26" evidence="9">
    <location>
        <begin position="110"/>
        <end position="150"/>
    </location>
</feature>
<evidence type="ECO:0000256" key="1">
    <source>
        <dbReference type="ARBA" id="ARBA00004273"/>
    </source>
</evidence>
<reference evidence="10 11" key="1">
    <citation type="submission" date="2024-08" db="EMBL/GenBank/DDBJ databases">
        <title>Gnathostoma spinigerum genome.</title>
        <authorList>
            <person name="Gonzalez-Bertolin B."/>
            <person name="Monzon S."/>
            <person name="Zaballos A."/>
            <person name="Jimenez P."/>
            <person name="Dekumyoy P."/>
            <person name="Varona S."/>
            <person name="Cuesta I."/>
            <person name="Sumanam S."/>
            <person name="Adisakwattana P."/>
            <person name="Gasser R.B."/>
            <person name="Hernandez-Gonzalez A."/>
            <person name="Young N.D."/>
            <person name="Perteguer M.J."/>
        </authorList>
    </citation>
    <scope>NUCLEOTIDE SEQUENCE [LARGE SCALE GENOMIC DNA]</scope>
    <source>
        <strain evidence="10">AL3</strain>
        <tissue evidence="10">Liver</tissue>
    </source>
</reference>
<dbReference type="PANTHER" id="PTHR12383:SF16">
    <property type="entry name" value="MITOCHONDRIAL INNER MEMBRANE PROTEASE SUBUNIT 1"/>
    <property type="match status" value="1"/>
</dbReference>
<dbReference type="GO" id="GO:0005743">
    <property type="term" value="C:mitochondrial inner membrane"/>
    <property type="evidence" value="ECO:0007669"/>
    <property type="project" value="UniProtKB-SubCell"/>
</dbReference>
<accession>A0ABD6ET54</accession>
<feature type="domain" description="Peptidase S26" evidence="9">
    <location>
        <begin position="21"/>
        <end position="105"/>
    </location>
</feature>
<evidence type="ECO:0000313" key="11">
    <source>
        <dbReference type="Proteomes" id="UP001608902"/>
    </source>
</evidence>
<comment type="subunit">
    <text evidence="2">Heterodimer of 2 subunits, IMMPL1 and IMMPL2.</text>
</comment>
<dbReference type="Gene3D" id="2.10.109.10">
    <property type="entry name" value="Umud Fragment, subunit A"/>
    <property type="match status" value="1"/>
</dbReference>
<keyword evidence="5" id="KW-0496">Mitochondrion</keyword>
<keyword evidence="11" id="KW-1185">Reference proteome</keyword>
<dbReference type="CDD" id="cd06530">
    <property type="entry name" value="S26_SPase_I"/>
    <property type="match status" value="1"/>
</dbReference>
<comment type="similarity">
    <text evidence="7">Belongs to the peptidase S26 family. IMP1 subfamily.</text>
</comment>
<protein>
    <recommendedName>
        <fullName evidence="9">Peptidase S26 domain-containing protein</fullName>
    </recommendedName>
</protein>
<dbReference type="AlphaFoldDB" id="A0ABD6ET54"/>
<comment type="subcellular location">
    <subcellularLocation>
        <location evidence="1">Mitochondrion inner membrane</location>
    </subcellularLocation>
</comment>
<keyword evidence="4" id="KW-0378">Hydrolase</keyword>
<evidence type="ECO:0000256" key="7">
    <source>
        <dbReference type="ARBA" id="ARBA00038445"/>
    </source>
</evidence>
<dbReference type="PANTHER" id="PTHR12383">
    <property type="entry name" value="PROTEASE FAMILY S26 MITOCHONDRIAL INNER MEMBRANE PROTEASE-RELATED"/>
    <property type="match status" value="1"/>
</dbReference>
<evidence type="ECO:0000256" key="8">
    <source>
        <dbReference type="PIRSR" id="PIRSR600223-1"/>
    </source>
</evidence>
<dbReference type="InterPro" id="IPR052064">
    <property type="entry name" value="Mito_IMP1_subunit"/>
</dbReference>
<dbReference type="Pfam" id="PF10502">
    <property type="entry name" value="Peptidase_S26"/>
    <property type="match status" value="2"/>
</dbReference>
<dbReference type="EMBL" id="JBGFUD010009895">
    <property type="protein sequence ID" value="MFH4982705.1"/>
    <property type="molecule type" value="Genomic_DNA"/>
</dbReference>
<dbReference type="Proteomes" id="UP001608902">
    <property type="component" value="Unassembled WGS sequence"/>
</dbReference>
<evidence type="ECO:0000256" key="2">
    <source>
        <dbReference type="ARBA" id="ARBA00011805"/>
    </source>
</evidence>
<dbReference type="PRINTS" id="PR00727">
    <property type="entry name" value="LEADERPTASE"/>
</dbReference>
<dbReference type="SUPFAM" id="SSF51306">
    <property type="entry name" value="LexA/Signal peptidase"/>
    <property type="match status" value="1"/>
</dbReference>
<keyword evidence="6" id="KW-0472">Membrane</keyword>
<sequence length="165" mass="18894">MPGGTSKLWRLQTYFNLRNARCVLYAFGICHVIGQYIGEIVVCSGPSMTPTIIDGDIVIAERMSVAMGNLRRGDIVCCFSPQNPRQLLCKRLTKMEHDEVSYDSDWAMIRRIPKGHIFLEGDNTFLSTDSREFGPLPMGLVQIRIVMRIWPLSRAGWLSSHWFWK</sequence>
<feature type="active site" evidence="8">
    <location>
        <position position="90"/>
    </location>
</feature>
<evidence type="ECO:0000256" key="3">
    <source>
        <dbReference type="ARBA" id="ARBA00022792"/>
    </source>
</evidence>
<organism evidence="10 11">
    <name type="scientific">Gnathostoma spinigerum</name>
    <dbReference type="NCBI Taxonomy" id="75299"/>
    <lineage>
        <taxon>Eukaryota</taxon>
        <taxon>Metazoa</taxon>
        <taxon>Ecdysozoa</taxon>
        <taxon>Nematoda</taxon>
        <taxon>Chromadorea</taxon>
        <taxon>Rhabditida</taxon>
        <taxon>Spirurina</taxon>
        <taxon>Gnathostomatomorpha</taxon>
        <taxon>Gnathostomatoidea</taxon>
        <taxon>Gnathostomatidae</taxon>
        <taxon>Gnathostoma</taxon>
    </lineage>
</organism>
<dbReference type="GO" id="GO:0016787">
    <property type="term" value="F:hydrolase activity"/>
    <property type="evidence" value="ECO:0007669"/>
    <property type="project" value="UniProtKB-KW"/>
</dbReference>
<proteinExistence type="inferred from homology"/>
<evidence type="ECO:0000256" key="6">
    <source>
        <dbReference type="ARBA" id="ARBA00023136"/>
    </source>
</evidence>
<dbReference type="InterPro" id="IPR019533">
    <property type="entry name" value="Peptidase_S26"/>
</dbReference>
<comment type="caution">
    <text evidence="10">The sequence shown here is derived from an EMBL/GenBank/DDBJ whole genome shotgun (WGS) entry which is preliminary data.</text>
</comment>
<evidence type="ECO:0000259" key="9">
    <source>
        <dbReference type="Pfam" id="PF10502"/>
    </source>
</evidence>
<feature type="active site" evidence="8">
    <location>
        <position position="47"/>
    </location>
</feature>
<name>A0ABD6ET54_9BILA</name>